<feature type="binding site" evidence="6">
    <location>
        <position position="166"/>
    </location>
    <ligand>
        <name>molybdate</name>
        <dbReference type="ChEBI" id="CHEBI:36264"/>
    </ligand>
</feature>
<dbReference type="GO" id="GO:0015689">
    <property type="term" value="P:molybdate ion transport"/>
    <property type="evidence" value="ECO:0007669"/>
    <property type="project" value="InterPro"/>
</dbReference>
<evidence type="ECO:0000256" key="7">
    <source>
        <dbReference type="SAM" id="SignalP"/>
    </source>
</evidence>
<feature type="signal peptide" evidence="7">
    <location>
        <begin position="1"/>
        <end position="21"/>
    </location>
</feature>
<comment type="similarity">
    <text evidence="1">Belongs to the bacterial solute-binding protein ModA family.</text>
</comment>
<dbReference type="PIRSF" id="PIRSF004846">
    <property type="entry name" value="ModA"/>
    <property type="match status" value="1"/>
</dbReference>
<dbReference type="EMBL" id="CP059736">
    <property type="protein sequence ID" value="WDE02744.1"/>
    <property type="molecule type" value="Genomic_DNA"/>
</dbReference>
<organism evidence="8 9">
    <name type="scientific">Thalassomonas actiniarum</name>
    <dbReference type="NCBI Taxonomy" id="485447"/>
    <lineage>
        <taxon>Bacteria</taxon>
        <taxon>Pseudomonadati</taxon>
        <taxon>Pseudomonadota</taxon>
        <taxon>Gammaproteobacteria</taxon>
        <taxon>Alteromonadales</taxon>
        <taxon>Colwelliaceae</taxon>
        <taxon>Thalassomonas</taxon>
    </lineage>
</organism>
<dbReference type="Gene3D" id="3.40.190.10">
    <property type="entry name" value="Periplasmic binding protein-like II"/>
    <property type="match status" value="2"/>
</dbReference>
<evidence type="ECO:0000313" key="8">
    <source>
        <dbReference type="EMBL" id="WDE02744.1"/>
    </source>
</evidence>
<dbReference type="InterPro" id="IPR050682">
    <property type="entry name" value="ModA/WtpA"/>
</dbReference>
<dbReference type="Proteomes" id="UP000032568">
    <property type="component" value="Chromosome pTact"/>
</dbReference>
<proteinExistence type="inferred from homology"/>
<name>A0AAF0C7D7_9GAMM</name>
<gene>
    <name evidence="8" type="primary">modA</name>
    <name evidence="8" type="ORF">SG35_031605</name>
</gene>
<evidence type="ECO:0000256" key="6">
    <source>
        <dbReference type="PIRSR" id="PIRSR004846-1"/>
    </source>
</evidence>
<dbReference type="SUPFAM" id="SSF53850">
    <property type="entry name" value="Periplasmic binding protein-like II"/>
    <property type="match status" value="1"/>
</dbReference>
<keyword evidence="3 6" id="KW-0479">Metal-binding</keyword>
<feature type="chain" id="PRO_5042046299" evidence="7">
    <location>
        <begin position="22"/>
        <end position="260"/>
    </location>
</feature>
<dbReference type="Pfam" id="PF13531">
    <property type="entry name" value="SBP_bac_11"/>
    <property type="match status" value="1"/>
</dbReference>
<dbReference type="InterPro" id="IPR044084">
    <property type="entry name" value="AvModA-like_subst-bd"/>
</dbReference>
<dbReference type="AlphaFoldDB" id="A0AAF0C7D7"/>
<keyword evidence="4 7" id="KW-0732">Signal</keyword>
<evidence type="ECO:0000256" key="3">
    <source>
        <dbReference type="ARBA" id="ARBA00022723"/>
    </source>
</evidence>
<keyword evidence="9" id="KW-1185">Reference proteome</keyword>
<evidence type="ECO:0000313" key="9">
    <source>
        <dbReference type="Proteomes" id="UP000032568"/>
    </source>
</evidence>
<reference evidence="8 9" key="2">
    <citation type="journal article" date="2022" name="Mar. Drugs">
        <title>Bioassay-Guided Fractionation Leads to the Detection of Cholic Acid Generated by the Rare Thalassomonas sp.</title>
        <authorList>
            <person name="Pheiffer F."/>
            <person name="Schneider Y.K."/>
            <person name="Hansen E.H."/>
            <person name="Andersen J.H."/>
            <person name="Isaksson J."/>
            <person name="Busche T."/>
            <person name="R C."/>
            <person name="Kalinowski J."/>
            <person name="Zyl L.V."/>
            <person name="Trindade M."/>
        </authorList>
    </citation>
    <scope>NUCLEOTIDE SEQUENCE [LARGE SCALE GENOMIC DNA]</scope>
    <source>
        <strain evidence="8 9">A5K-106</strain>
    </source>
</reference>
<dbReference type="FunFam" id="3.40.190.10:FF:000035">
    <property type="entry name" value="Molybdate ABC transporter substrate-binding protein"/>
    <property type="match status" value="1"/>
</dbReference>
<reference evidence="8 9" key="1">
    <citation type="journal article" date="2015" name="Genome Announc.">
        <title>Draft Genome Sequences of Marine Isolates of Thalassomonas viridans and Thalassomonas actiniarum.</title>
        <authorList>
            <person name="Olonade I."/>
            <person name="van Zyl L.J."/>
            <person name="Trindade M."/>
        </authorList>
    </citation>
    <scope>NUCLEOTIDE SEQUENCE [LARGE SCALE GENOMIC DNA]</scope>
    <source>
        <strain evidence="8 9">A5K-106</strain>
    </source>
</reference>
<evidence type="ECO:0000256" key="2">
    <source>
        <dbReference type="ARBA" id="ARBA00022505"/>
    </source>
</evidence>
<dbReference type="CDD" id="cd13539">
    <property type="entry name" value="PBP2_AvModA"/>
    <property type="match status" value="1"/>
</dbReference>
<keyword evidence="2 6" id="KW-0500">Molybdenum</keyword>
<dbReference type="KEGG" id="tact:SG35_031605"/>
<feature type="binding site" evidence="6">
    <location>
        <position position="58"/>
    </location>
    <ligand>
        <name>molybdate</name>
        <dbReference type="ChEBI" id="CHEBI:36264"/>
    </ligand>
</feature>
<evidence type="ECO:0000256" key="1">
    <source>
        <dbReference type="ARBA" id="ARBA00009175"/>
    </source>
</evidence>
<sequence>MHLLQASCLLLLTFVSNLAVAEVIHVAAASNFTAPMKQIVKEFEQISGHKVRLAFGASGKFFAQIQHGAPFQVLLSADQAKPLALEQAGYTVAQSRFTYAIGALALWSVKPNFKVEDASVLSQGAFNKLALANPKLAPYGLAAVEVLEKLSLKETTRSKWVQGENIAQTYQFTGTGNADLGFVSLSQILVNGQIKQGSAWIIPDNFHRPIRQDAVLLKRGENSEAAQALIRFIKSEQAKKIIKAYGYQTPAQERQTEIKS</sequence>
<dbReference type="PANTHER" id="PTHR30632">
    <property type="entry name" value="MOLYBDATE-BINDING PERIPLASMIC PROTEIN"/>
    <property type="match status" value="1"/>
</dbReference>
<evidence type="ECO:0000256" key="4">
    <source>
        <dbReference type="ARBA" id="ARBA00022729"/>
    </source>
</evidence>
<dbReference type="GO" id="GO:0030973">
    <property type="term" value="F:molybdate ion binding"/>
    <property type="evidence" value="ECO:0007669"/>
    <property type="project" value="InterPro"/>
</dbReference>
<comment type="subunit">
    <text evidence="5">The complex is composed of two ATP-binding proteins (ModC), two transmembrane proteins (ModB) and a solute-binding protein (ModA).</text>
</comment>
<dbReference type="PANTHER" id="PTHR30632:SF14">
    <property type="entry name" value="TUNGSTATE_MOLYBDATE_CHROMATE-BINDING PROTEIN MODA"/>
    <property type="match status" value="1"/>
</dbReference>
<evidence type="ECO:0000256" key="5">
    <source>
        <dbReference type="ARBA" id="ARBA00062515"/>
    </source>
</evidence>
<accession>A0AAF0C7D7</accession>
<dbReference type="InterPro" id="IPR005950">
    <property type="entry name" value="ModA"/>
</dbReference>
<dbReference type="GO" id="GO:1901359">
    <property type="term" value="F:tungstate binding"/>
    <property type="evidence" value="ECO:0007669"/>
    <property type="project" value="UniProtKB-ARBA"/>
</dbReference>
<dbReference type="GO" id="GO:0046872">
    <property type="term" value="F:metal ion binding"/>
    <property type="evidence" value="ECO:0007669"/>
    <property type="project" value="UniProtKB-KW"/>
</dbReference>
<protein>
    <submittedName>
        <fullName evidence="8">Molybdate ABC transporter substrate-binding protein</fullName>
    </submittedName>
</protein>
<dbReference type="NCBIfam" id="TIGR01256">
    <property type="entry name" value="modA"/>
    <property type="match status" value="1"/>
</dbReference>